<dbReference type="PANTHER" id="PTHR46858">
    <property type="entry name" value="OS05G0521000 PROTEIN"/>
    <property type="match status" value="1"/>
</dbReference>
<protein>
    <recommendedName>
        <fullName evidence="6">RING-type domain-containing protein</fullName>
    </recommendedName>
</protein>
<evidence type="ECO:0000313" key="7">
    <source>
        <dbReference type="EMBL" id="MBA4640553.1"/>
    </source>
</evidence>
<keyword evidence="2 4" id="KW-0863">Zinc-finger</keyword>
<evidence type="ECO:0000259" key="6">
    <source>
        <dbReference type="PROSITE" id="PS50089"/>
    </source>
</evidence>
<proteinExistence type="predicted"/>
<organism evidence="7">
    <name type="scientific">Opuntia streptacantha</name>
    <name type="common">Prickly pear cactus</name>
    <name type="synonym">Opuntia cardona</name>
    <dbReference type="NCBI Taxonomy" id="393608"/>
    <lineage>
        <taxon>Eukaryota</taxon>
        <taxon>Viridiplantae</taxon>
        <taxon>Streptophyta</taxon>
        <taxon>Embryophyta</taxon>
        <taxon>Tracheophyta</taxon>
        <taxon>Spermatophyta</taxon>
        <taxon>Magnoliopsida</taxon>
        <taxon>eudicotyledons</taxon>
        <taxon>Gunneridae</taxon>
        <taxon>Pentapetalae</taxon>
        <taxon>Caryophyllales</taxon>
        <taxon>Cactineae</taxon>
        <taxon>Cactaceae</taxon>
        <taxon>Opuntioideae</taxon>
        <taxon>Opuntia</taxon>
    </lineage>
</organism>
<sequence length="167" mass="18486">MRIMACSACIVYAFLGRLAAYFALLALLVVISCLVLKCLGEWRLSSLGGRRGGGERSPLMGPYYVSKTVTINYGTCQHGDLESGSCSNANGSSSDATLQCWEELYDAKICVICYDQPRNCFLVPCGHCATCHDCALRIFHEDNRKCPVCRRYIGKVRKLFGNYNVQT</sequence>
<keyword evidence="5" id="KW-1133">Transmembrane helix</keyword>
<dbReference type="GO" id="GO:0061630">
    <property type="term" value="F:ubiquitin protein ligase activity"/>
    <property type="evidence" value="ECO:0007669"/>
    <property type="project" value="TreeGrafter"/>
</dbReference>
<dbReference type="AlphaFoldDB" id="A0A7C8ZF71"/>
<keyword evidence="5" id="KW-0472">Membrane</keyword>
<evidence type="ECO:0000256" key="5">
    <source>
        <dbReference type="SAM" id="Phobius"/>
    </source>
</evidence>
<feature type="domain" description="RING-type" evidence="6">
    <location>
        <begin position="110"/>
        <end position="150"/>
    </location>
</feature>
<dbReference type="PROSITE" id="PS51257">
    <property type="entry name" value="PROKAR_LIPOPROTEIN"/>
    <property type="match status" value="1"/>
</dbReference>
<keyword evidence="5" id="KW-0812">Transmembrane</keyword>
<reference evidence="7" key="2">
    <citation type="submission" date="2020-07" db="EMBL/GenBank/DDBJ databases">
        <authorList>
            <person name="Vera ALvarez R."/>
            <person name="Arias-Moreno D.M."/>
            <person name="Jimenez-Jacinto V."/>
            <person name="Jimenez-Bremont J.F."/>
            <person name="Swaminathan K."/>
            <person name="Moose S.P."/>
            <person name="Guerrero-Gonzalez M.L."/>
            <person name="Marino-Ramirez L."/>
            <person name="Landsman D."/>
            <person name="Rodriguez-Kessler M."/>
            <person name="Delgado-Sanchez P."/>
        </authorList>
    </citation>
    <scope>NUCLEOTIDE SEQUENCE</scope>
    <source>
        <tissue evidence="7">Cladode</tissue>
    </source>
</reference>
<feature type="transmembrane region" description="Helical" evidence="5">
    <location>
        <begin position="20"/>
        <end position="40"/>
    </location>
</feature>
<evidence type="ECO:0000256" key="3">
    <source>
        <dbReference type="ARBA" id="ARBA00022833"/>
    </source>
</evidence>
<dbReference type="InterPro" id="IPR013083">
    <property type="entry name" value="Znf_RING/FYVE/PHD"/>
</dbReference>
<evidence type="ECO:0000256" key="4">
    <source>
        <dbReference type="PROSITE-ProRule" id="PRU00175"/>
    </source>
</evidence>
<keyword evidence="3" id="KW-0862">Zinc</keyword>
<dbReference type="Pfam" id="PF13920">
    <property type="entry name" value="zf-C3HC4_3"/>
    <property type="match status" value="1"/>
</dbReference>
<dbReference type="PROSITE" id="PS50089">
    <property type="entry name" value="ZF_RING_2"/>
    <property type="match status" value="1"/>
</dbReference>
<dbReference type="SUPFAM" id="SSF57850">
    <property type="entry name" value="RING/U-box"/>
    <property type="match status" value="1"/>
</dbReference>
<dbReference type="PANTHER" id="PTHR46858:SF14">
    <property type="entry name" value="RING-TYPE DOMAIN-CONTAINING PROTEIN"/>
    <property type="match status" value="1"/>
</dbReference>
<reference evidence="7" key="1">
    <citation type="journal article" date="2013" name="J. Plant Res.">
        <title>Effect of fungi and light on seed germination of three Opuntia species from semiarid lands of central Mexico.</title>
        <authorList>
            <person name="Delgado-Sanchez P."/>
            <person name="Jimenez-Bremont J.F."/>
            <person name="Guerrero-Gonzalez Mde L."/>
            <person name="Flores J."/>
        </authorList>
    </citation>
    <scope>NUCLEOTIDE SEQUENCE</scope>
    <source>
        <tissue evidence="7">Cladode</tissue>
    </source>
</reference>
<dbReference type="GO" id="GO:0008270">
    <property type="term" value="F:zinc ion binding"/>
    <property type="evidence" value="ECO:0007669"/>
    <property type="project" value="UniProtKB-KW"/>
</dbReference>
<name>A0A7C8ZF71_OPUST</name>
<evidence type="ECO:0000256" key="2">
    <source>
        <dbReference type="ARBA" id="ARBA00022771"/>
    </source>
</evidence>
<dbReference type="Gene3D" id="3.30.40.10">
    <property type="entry name" value="Zinc/RING finger domain, C3HC4 (zinc finger)"/>
    <property type="match status" value="1"/>
</dbReference>
<evidence type="ECO:0000256" key="1">
    <source>
        <dbReference type="ARBA" id="ARBA00022723"/>
    </source>
</evidence>
<dbReference type="InterPro" id="IPR001841">
    <property type="entry name" value="Znf_RING"/>
</dbReference>
<dbReference type="GO" id="GO:0016567">
    <property type="term" value="P:protein ubiquitination"/>
    <property type="evidence" value="ECO:0007669"/>
    <property type="project" value="TreeGrafter"/>
</dbReference>
<keyword evidence="1" id="KW-0479">Metal-binding</keyword>
<dbReference type="EMBL" id="GISG01119584">
    <property type="protein sequence ID" value="MBA4640553.1"/>
    <property type="molecule type" value="Transcribed_RNA"/>
</dbReference>
<accession>A0A7C8ZF71</accession>